<comment type="caution">
    <text evidence="1">The sequence shown here is derived from an EMBL/GenBank/DDBJ whole genome shotgun (WGS) entry which is preliminary data.</text>
</comment>
<protein>
    <recommendedName>
        <fullName evidence="3">Cold-shock protein</fullName>
    </recommendedName>
</protein>
<evidence type="ECO:0000313" key="1">
    <source>
        <dbReference type="EMBL" id="RFU66476.1"/>
    </source>
</evidence>
<evidence type="ECO:0000313" key="2">
    <source>
        <dbReference type="Proteomes" id="UP000264541"/>
    </source>
</evidence>
<proteinExistence type="predicted"/>
<evidence type="ECO:0008006" key="3">
    <source>
        <dbReference type="Google" id="ProtNLM"/>
    </source>
</evidence>
<gene>
    <name evidence="1" type="ORF">D0469_17180</name>
</gene>
<name>A0A372LKC5_9BACI</name>
<dbReference type="EMBL" id="QVTE01000051">
    <property type="protein sequence ID" value="RFU66476.1"/>
    <property type="molecule type" value="Genomic_DNA"/>
</dbReference>
<dbReference type="OrthoDB" id="1955171at2"/>
<sequence>MNILTKEAVAPCLTRNADKRRLLMYFAKKNAEEQVTIMEETVVYACESELCNGWMRQEFVMDNHSCPMCGGALKEEVRELPQIRNDFRTFR</sequence>
<dbReference type="Proteomes" id="UP000264541">
    <property type="component" value="Unassembled WGS sequence"/>
</dbReference>
<accession>A0A372LKC5</accession>
<reference evidence="1 2" key="1">
    <citation type="submission" date="2018-08" db="EMBL/GenBank/DDBJ databases">
        <title>Bacillus chawlae sp. nov., Bacillus glennii sp. nov., and Bacillus saganii sp. nov. Isolated from the Vehicle Assembly Building at Kennedy Space Center where the Viking Spacecraft were Assembled.</title>
        <authorList>
            <person name="Seuylemezian A."/>
            <person name="Vaishampayan P."/>
        </authorList>
    </citation>
    <scope>NUCLEOTIDE SEQUENCE [LARGE SCALE GENOMIC DNA]</scope>
    <source>
        <strain evidence="1 2">V47-23a</strain>
    </source>
</reference>
<keyword evidence="2" id="KW-1185">Reference proteome</keyword>
<dbReference type="InterPro" id="IPR025916">
    <property type="entry name" value="YdjO"/>
</dbReference>
<organism evidence="1 2">
    <name type="scientific">Peribacillus saganii</name>
    <dbReference type="NCBI Taxonomy" id="2303992"/>
    <lineage>
        <taxon>Bacteria</taxon>
        <taxon>Bacillati</taxon>
        <taxon>Bacillota</taxon>
        <taxon>Bacilli</taxon>
        <taxon>Bacillales</taxon>
        <taxon>Bacillaceae</taxon>
        <taxon>Peribacillus</taxon>
    </lineage>
</organism>
<dbReference type="Pfam" id="PF14169">
    <property type="entry name" value="YdjO"/>
    <property type="match status" value="1"/>
</dbReference>
<dbReference type="AlphaFoldDB" id="A0A372LKC5"/>
<dbReference type="GO" id="GO:0009399">
    <property type="term" value="P:nitrogen fixation"/>
    <property type="evidence" value="ECO:0007669"/>
    <property type="project" value="InterPro"/>
</dbReference>